<dbReference type="AlphaFoldDB" id="A0AAW7ZFI7"/>
<feature type="transmembrane region" description="Helical" evidence="1">
    <location>
        <begin position="279"/>
        <end position="298"/>
    </location>
</feature>
<name>A0AAW7ZFI7_9FIRM</name>
<keyword evidence="1" id="KW-0472">Membrane</keyword>
<dbReference type="PANTHER" id="PTHR34978">
    <property type="entry name" value="POSSIBLE SENSOR-TRANSDUCER PROTEIN BLAR"/>
    <property type="match status" value="1"/>
</dbReference>
<feature type="transmembrane region" description="Helical" evidence="1">
    <location>
        <begin position="108"/>
        <end position="128"/>
    </location>
</feature>
<dbReference type="EMBL" id="JARPTC010000019">
    <property type="protein sequence ID" value="MDO7788163.1"/>
    <property type="molecule type" value="Genomic_DNA"/>
</dbReference>
<dbReference type="PANTHER" id="PTHR34978:SF3">
    <property type="entry name" value="SLR0241 PROTEIN"/>
    <property type="match status" value="1"/>
</dbReference>
<evidence type="ECO:0000313" key="3">
    <source>
        <dbReference type="EMBL" id="MDO7788163.1"/>
    </source>
</evidence>
<proteinExistence type="predicted"/>
<gene>
    <name evidence="3" type="ORF">P6N53_13110</name>
</gene>
<evidence type="ECO:0000313" key="4">
    <source>
        <dbReference type="Proteomes" id="UP001172911"/>
    </source>
</evidence>
<organism evidence="3 4">
    <name type="scientific">Desulforamulus aquiferis</name>
    <dbReference type="NCBI Taxonomy" id="1397668"/>
    <lineage>
        <taxon>Bacteria</taxon>
        <taxon>Bacillati</taxon>
        <taxon>Bacillota</taxon>
        <taxon>Clostridia</taxon>
        <taxon>Eubacteriales</taxon>
        <taxon>Peptococcaceae</taxon>
        <taxon>Desulforamulus</taxon>
    </lineage>
</organism>
<keyword evidence="1" id="KW-0812">Transmembrane</keyword>
<dbReference type="Pfam" id="PF05569">
    <property type="entry name" value="Peptidase_M56"/>
    <property type="match status" value="1"/>
</dbReference>
<accession>A0AAW7ZFI7</accession>
<dbReference type="CDD" id="cd07341">
    <property type="entry name" value="M56_BlaR1_MecR1_like"/>
    <property type="match status" value="1"/>
</dbReference>
<evidence type="ECO:0000256" key="1">
    <source>
        <dbReference type="SAM" id="Phobius"/>
    </source>
</evidence>
<feature type="domain" description="Peptidase M56" evidence="2">
    <location>
        <begin position="5"/>
        <end position="270"/>
    </location>
</feature>
<reference evidence="3" key="2">
    <citation type="submission" date="2023-03" db="EMBL/GenBank/DDBJ databases">
        <authorList>
            <person name="Zhang Z."/>
        </authorList>
    </citation>
    <scope>NUCLEOTIDE SEQUENCE</scope>
    <source>
        <strain evidence="3">DSA</strain>
    </source>
</reference>
<sequence>MFISVLNMSLTASYVIVAIMLARLFLKRAPKIVSYALWSVAGFRLVFPFSFESVFSLIPFKSAPIPQPMPPVDSGISMMDNAVSQVLPAATPAASLNPLQVWLTVGSYLWLVGIAVMLIYSVVSIILLKRQLNSSILIEDNIYEADNLKTPFVLGLFRPKIYIPAGLSEEEKRYIILHEQTHIRRHDHVVKFLSYFILCLHWFNPLAWAAFLLMSADMEMSCDERVLKELGGDIKKEYSTSLLSLATGRRLINGSPLAFGEGNIHGRIKNVLNFKKPTAWVTIAAVMLVAVLSVGLAMNRVNDGTGDYDFANFSVNGFVLGADTNKIDTSTLTPTAPLNVSNGYDFNFEEIRYGADVNTGRLRKMLVNVYDGASIPPHNLTNLEQIIEIYGPGKKGWQDRGQRLRYMEYRQEEGRLSATVRFVYTDGEAEGINHRLIWVIAESSLPYPYPVDATKIAVGTPIDEVREILGEPSGQLSGLRGEIYVLEDGNRVIIYYDANGLVERVKAAESAEEVPRLEETRLAPTSPKLSPEQSIGADMVQLDYASNDIVIFHDYFGLFVYDLNSQKIVRSLDLNPIGCTATQGDNYCEVSVSPDGNTVQLHPMSSKNMYVYTVSDNSLRETVYERMENRFTGFVDITDIVDYQKAGNYSHHAVRFDTGEYGYLHTSDWTLGTLAYVRDDMVYRLFDVSL</sequence>
<dbReference type="RefSeq" id="WP_304543945.1">
    <property type="nucleotide sequence ID" value="NZ_JARPTC010000019.1"/>
</dbReference>
<keyword evidence="4" id="KW-1185">Reference proteome</keyword>
<dbReference type="InterPro" id="IPR008756">
    <property type="entry name" value="Peptidase_M56"/>
</dbReference>
<dbReference type="SUPFAM" id="SSF101898">
    <property type="entry name" value="NHL repeat"/>
    <property type="match status" value="1"/>
</dbReference>
<keyword evidence="1" id="KW-1133">Transmembrane helix</keyword>
<protein>
    <submittedName>
        <fullName evidence="3">M56 family metallopeptidase</fullName>
    </submittedName>
</protein>
<evidence type="ECO:0000259" key="2">
    <source>
        <dbReference type="Pfam" id="PF05569"/>
    </source>
</evidence>
<reference evidence="3" key="1">
    <citation type="journal article" date="2023" name="J. Hazard. Mater.">
        <title>Anaerobic biodegradation of pyrene and benzo[a]pyrene by a new sulfate-reducing Desulforamulus aquiferis strain DSA.</title>
        <authorList>
            <person name="Zhang Z."/>
            <person name="Sun J."/>
            <person name="Gong X."/>
            <person name="Wang C."/>
            <person name="Wang H."/>
        </authorList>
    </citation>
    <scope>NUCLEOTIDE SEQUENCE</scope>
    <source>
        <strain evidence="3">DSA</strain>
    </source>
</reference>
<feature type="transmembrane region" description="Helical" evidence="1">
    <location>
        <begin position="192"/>
        <end position="211"/>
    </location>
</feature>
<feature type="transmembrane region" description="Helical" evidence="1">
    <location>
        <begin position="6"/>
        <end position="25"/>
    </location>
</feature>
<dbReference type="Proteomes" id="UP001172911">
    <property type="component" value="Unassembled WGS sequence"/>
</dbReference>
<feature type="transmembrane region" description="Helical" evidence="1">
    <location>
        <begin position="32"/>
        <end position="51"/>
    </location>
</feature>
<dbReference type="InterPro" id="IPR052173">
    <property type="entry name" value="Beta-lactam_resp_regulator"/>
</dbReference>
<comment type="caution">
    <text evidence="3">The sequence shown here is derived from an EMBL/GenBank/DDBJ whole genome shotgun (WGS) entry which is preliminary data.</text>
</comment>